<feature type="domain" description="PDEase" evidence="5">
    <location>
        <begin position="244"/>
        <end position="592"/>
    </location>
</feature>
<feature type="compositionally biased region" description="Polar residues" evidence="4">
    <location>
        <begin position="674"/>
        <end position="696"/>
    </location>
</feature>
<evidence type="ECO:0000256" key="3">
    <source>
        <dbReference type="RuleBase" id="RU363067"/>
    </source>
</evidence>
<feature type="compositionally biased region" description="Polar residues" evidence="4">
    <location>
        <begin position="636"/>
        <end position="666"/>
    </location>
</feature>
<dbReference type="AlphaFoldDB" id="A0AAN7H7B6"/>
<keyword evidence="1 3" id="KW-0479">Metal-binding</keyword>
<keyword evidence="2 3" id="KW-0378">Hydrolase</keyword>
<dbReference type="InterPro" id="IPR036971">
    <property type="entry name" value="PDEase_catalytic_dom_sf"/>
</dbReference>
<feature type="compositionally biased region" description="Pro residues" evidence="4">
    <location>
        <begin position="804"/>
        <end position="813"/>
    </location>
</feature>
<evidence type="ECO:0000256" key="2">
    <source>
        <dbReference type="ARBA" id="ARBA00022801"/>
    </source>
</evidence>
<reference evidence="6" key="2">
    <citation type="submission" date="2023-05" db="EMBL/GenBank/DDBJ databases">
        <authorList>
            <consortium name="Lawrence Berkeley National Laboratory"/>
            <person name="Steindorff A."/>
            <person name="Hensen N."/>
            <person name="Bonometti L."/>
            <person name="Westerberg I."/>
            <person name="Brannstrom I.O."/>
            <person name="Guillou S."/>
            <person name="Cros-Aarteil S."/>
            <person name="Calhoun S."/>
            <person name="Haridas S."/>
            <person name="Kuo A."/>
            <person name="Mondo S."/>
            <person name="Pangilinan J."/>
            <person name="Riley R."/>
            <person name="Labutti K."/>
            <person name="Andreopoulos B."/>
            <person name="Lipzen A."/>
            <person name="Chen C."/>
            <person name="Yanf M."/>
            <person name="Daum C."/>
            <person name="Ng V."/>
            <person name="Clum A."/>
            <person name="Ohm R."/>
            <person name="Martin F."/>
            <person name="Silar P."/>
            <person name="Natvig D."/>
            <person name="Lalanne C."/>
            <person name="Gautier V."/>
            <person name="Ament-Velasquez S.L."/>
            <person name="Kruys A."/>
            <person name="Hutchinson M.I."/>
            <person name="Powell A.J."/>
            <person name="Barry K."/>
            <person name="Miller A.N."/>
            <person name="Grigoriev I.V."/>
            <person name="Debuchy R."/>
            <person name="Gladieux P."/>
            <person name="Thoren M.H."/>
            <person name="Johannesson H."/>
        </authorList>
    </citation>
    <scope>NUCLEOTIDE SEQUENCE</scope>
    <source>
        <strain evidence="6">CBS 990.96</strain>
    </source>
</reference>
<dbReference type="SMART" id="SM00471">
    <property type="entry name" value="HDc"/>
    <property type="match status" value="1"/>
</dbReference>
<dbReference type="GO" id="GO:0046872">
    <property type="term" value="F:metal ion binding"/>
    <property type="evidence" value="ECO:0007669"/>
    <property type="project" value="UniProtKB-KW"/>
</dbReference>
<evidence type="ECO:0000259" key="5">
    <source>
        <dbReference type="PROSITE" id="PS51845"/>
    </source>
</evidence>
<feature type="region of interest" description="Disordered" evidence="4">
    <location>
        <begin position="591"/>
        <end position="813"/>
    </location>
</feature>
<evidence type="ECO:0000256" key="1">
    <source>
        <dbReference type="ARBA" id="ARBA00022723"/>
    </source>
</evidence>
<keyword evidence="7" id="KW-1185">Reference proteome</keyword>
<comment type="caution">
    <text evidence="6">The sequence shown here is derived from an EMBL/GenBank/DDBJ whole genome shotgun (WGS) entry which is preliminary data.</text>
</comment>
<comment type="cofactor">
    <cofactor evidence="3">
        <name>a divalent metal cation</name>
        <dbReference type="ChEBI" id="CHEBI:60240"/>
    </cofactor>
    <text evidence="3">Binds 2 divalent metal cations per subunit. Site 1 may preferentially bind zinc ions, while site 2 has a preference for magnesium and/or manganese ions.</text>
</comment>
<evidence type="ECO:0000313" key="7">
    <source>
        <dbReference type="Proteomes" id="UP001301958"/>
    </source>
</evidence>
<dbReference type="EC" id="3.1.4.-" evidence="3"/>
<dbReference type="SUPFAM" id="SSF109604">
    <property type="entry name" value="HD-domain/PDEase-like"/>
    <property type="match status" value="1"/>
</dbReference>
<comment type="similarity">
    <text evidence="3">Belongs to the cyclic nucleotide phosphodiesterase family.</text>
</comment>
<dbReference type="PANTHER" id="PTHR11347">
    <property type="entry name" value="CYCLIC NUCLEOTIDE PHOSPHODIESTERASE"/>
    <property type="match status" value="1"/>
</dbReference>
<accession>A0AAN7H7B6</accession>
<sequence>MEKDFCNVIYVDRAVCRDRHVEDSRRDDGSYRAESWESEIIKNNVDHVLRVYGRVYLCSTGGACLNEWLKLHEDSTAEPRPTIFLLETPYQEQISQGAQSRPASECENQEGELYGLPLLKKIRSEASARNLSKLIIIVPVVTFPDNALPNGTGAHGQDETEGLDETMMRRYCIELGAKTIVRSPIGNAGLLDSYAWKAHRKAMKMHQARHKPYAYLGEEMVKNLTSKICSEGSEGSEWDGLETSTPNVSTQRRDEISLAISKWAFCSPKFNDDELAVAACIIFEHALAMPELEKWRIPPAQLHAFIVACRKAYNKFVAYHNFCHVVDVLQATFHILVEIGAFPPLRATNDSRTRAPSQRSPMAKVLRPFEGLMLLVTAIGHDVGHPGVNNGFLTKLKAPLAQLYNDKSVLENFHCAAYNQILRMYWPQAYSDPDMRCLVLGSILATDMSLHFEYMGKLTNLKDALDRDNGSTDSWKPEQIKERTALTCALLIKCADISNVARKHDTAIRWMHTLSEECSRQREMENELNLDSSLFSYSGKDILKLTESQLNFMKSMAKPLFDGIADILPELGYCRDELCLNEKLFEQQKEEAARSLASHSTRPTEVPPLTMNQEQMSNGFPLSSPDRQPDSMPVNGISTSFDNAASHSPNLSQQRRSETTEGSSVPYNGDWSDHGTSVTNTNKMPLSPSTQGTSILSHRDSSDRPNSLPVTSLTAPDSSTARPDSTSSQDEHRFVYSAQLEDDGGRSSNGYTPGSSPGWPNGLDTPDNMGRRVVRKKSSRWESLKKTAKNVFSPRNKTSSTSSPPLPPGDVSG</sequence>
<dbReference type="InterPro" id="IPR023174">
    <property type="entry name" value="PDEase_CS"/>
</dbReference>
<organism evidence="6 7">
    <name type="scientific">Podospora fimiseda</name>
    <dbReference type="NCBI Taxonomy" id="252190"/>
    <lineage>
        <taxon>Eukaryota</taxon>
        <taxon>Fungi</taxon>
        <taxon>Dikarya</taxon>
        <taxon>Ascomycota</taxon>
        <taxon>Pezizomycotina</taxon>
        <taxon>Sordariomycetes</taxon>
        <taxon>Sordariomycetidae</taxon>
        <taxon>Sordariales</taxon>
        <taxon>Podosporaceae</taxon>
        <taxon>Podospora</taxon>
    </lineage>
</organism>
<gene>
    <name evidence="6" type="ORF">QBC38DRAFT_451911</name>
</gene>
<dbReference type="InterPro" id="IPR003607">
    <property type="entry name" value="HD/PDEase_dom"/>
</dbReference>
<evidence type="ECO:0000256" key="4">
    <source>
        <dbReference type="SAM" id="MobiDB-lite"/>
    </source>
</evidence>
<dbReference type="CDD" id="cd00077">
    <property type="entry name" value="HDc"/>
    <property type="match status" value="1"/>
</dbReference>
<dbReference type="EMBL" id="MU865296">
    <property type="protein sequence ID" value="KAK4230884.1"/>
    <property type="molecule type" value="Genomic_DNA"/>
</dbReference>
<feature type="compositionally biased region" description="Polar residues" evidence="4">
    <location>
        <begin position="610"/>
        <end position="621"/>
    </location>
</feature>
<dbReference type="Gene3D" id="1.10.1300.10">
    <property type="entry name" value="3'5'-cyclic nucleotide phosphodiesterase, catalytic domain"/>
    <property type="match status" value="1"/>
</dbReference>
<proteinExistence type="inferred from homology"/>
<protein>
    <recommendedName>
        <fullName evidence="3">Phosphodiesterase</fullName>
        <ecNumber evidence="3">3.1.4.-</ecNumber>
    </recommendedName>
</protein>
<dbReference type="PROSITE" id="PS00126">
    <property type="entry name" value="PDEASE_I_1"/>
    <property type="match status" value="1"/>
</dbReference>
<dbReference type="GO" id="GO:0007165">
    <property type="term" value="P:signal transduction"/>
    <property type="evidence" value="ECO:0007669"/>
    <property type="project" value="InterPro"/>
</dbReference>
<evidence type="ECO:0000313" key="6">
    <source>
        <dbReference type="EMBL" id="KAK4230884.1"/>
    </source>
</evidence>
<dbReference type="Proteomes" id="UP001301958">
    <property type="component" value="Unassembled WGS sequence"/>
</dbReference>
<dbReference type="InterPro" id="IPR002073">
    <property type="entry name" value="PDEase_catalytic_dom"/>
</dbReference>
<name>A0AAN7H7B6_9PEZI</name>
<reference evidence="6" key="1">
    <citation type="journal article" date="2023" name="Mol. Phylogenet. Evol.">
        <title>Genome-scale phylogeny and comparative genomics of the fungal order Sordariales.</title>
        <authorList>
            <person name="Hensen N."/>
            <person name="Bonometti L."/>
            <person name="Westerberg I."/>
            <person name="Brannstrom I.O."/>
            <person name="Guillou S."/>
            <person name="Cros-Aarteil S."/>
            <person name="Calhoun S."/>
            <person name="Haridas S."/>
            <person name="Kuo A."/>
            <person name="Mondo S."/>
            <person name="Pangilinan J."/>
            <person name="Riley R."/>
            <person name="LaButti K."/>
            <person name="Andreopoulos B."/>
            <person name="Lipzen A."/>
            <person name="Chen C."/>
            <person name="Yan M."/>
            <person name="Daum C."/>
            <person name="Ng V."/>
            <person name="Clum A."/>
            <person name="Steindorff A."/>
            <person name="Ohm R.A."/>
            <person name="Martin F."/>
            <person name="Silar P."/>
            <person name="Natvig D.O."/>
            <person name="Lalanne C."/>
            <person name="Gautier V."/>
            <person name="Ament-Velasquez S.L."/>
            <person name="Kruys A."/>
            <person name="Hutchinson M.I."/>
            <person name="Powell A.J."/>
            <person name="Barry K."/>
            <person name="Miller A.N."/>
            <person name="Grigoriev I.V."/>
            <person name="Debuchy R."/>
            <person name="Gladieux P."/>
            <person name="Hiltunen Thoren M."/>
            <person name="Johannesson H."/>
        </authorList>
    </citation>
    <scope>NUCLEOTIDE SEQUENCE</scope>
    <source>
        <strain evidence="6">CBS 990.96</strain>
    </source>
</reference>
<dbReference type="GO" id="GO:0004114">
    <property type="term" value="F:3',5'-cyclic-nucleotide phosphodiesterase activity"/>
    <property type="evidence" value="ECO:0007669"/>
    <property type="project" value="InterPro"/>
</dbReference>
<feature type="compositionally biased region" description="Polar residues" evidence="4">
    <location>
        <begin position="746"/>
        <end position="755"/>
    </location>
</feature>
<dbReference type="PROSITE" id="PS51845">
    <property type="entry name" value="PDEASE_I_2"/>
    <property type="match status" value="1"/>
</dbReference>
<dbReference type="Pfam" id="PF00233">
    <property type="entry name" value="PDEase_I"/>
    <property type="match status" value="1"/>
</dbReference>
<feature type="compositionally biased region" description="Polar residues" evidence="4">
    <location>
        <begin position="704"/>
        <end position="728"/>
    </location>
</feature>